<dbReference type="InterPro" id="IPR050714">
    <property type="entry name" value="Cobalamin_biosynth_MTase"/>
</dbReference>
<evidence type="ECO:0000313" key="7">
    <source>
        <dbReference type="EMBL" id="TEB11928.1"/>
    </source>
</evidence>
<gene>
    <name evidence="7" type="primary">cbiE</name>
    <name evidence="7" type="ORF">Pmgp_01295</name>
</gene>
<keyword evidence="2" id="KW-0169">Cobalamin biosynthesis</keyword>
<sequence length="207" mass="22046">MIIGCGPGGAGYLTLQACRAVESAEVVAGPAKLLRLFPQAANRLQLPSARAEEIAGLLAKQTADRIAVLVSGDTGFYSLAATLRQVLPAHWVLQFMPGISSVQAACALFNLSWQDMRFYSLHSRPLTPELIAAAGQGAEPLAILCGPDHPPGRIARELLAVVEPGRACHVACDIGSENQKIWSGIVCELAQEKMSSHAVCIIDRRRP</sequence>
<dbReference type="NCBIfam" id="TIGR02467">
    <property type="entry name" value="CbiE"/>
    <property type="match status" value="1"/>
</dbReference>
<comment type="pathway">
    <text evidence="1">Cofactor biosynthesis; adenosylcobalamin biosynthesis.</text>
</comment>
<evidence type="ECO:0000256" key="3">
    <source>
        <dbReference type="ARBA" id="ARBA00022603"/>
    </source>
</evidence>
<evidence type="ECO:0000256" key="4">
    <source>
        <dbReference type="ARBA" id="ARBA00022679"/>
    </source>
</evidence>
<dbReference type="OrthoDB" id="9780707at2"/>
<dbReference type="EMBL" id="QFFZ01000010">
    <property type="protein sequence ID" value="TEB11928.1"/>
    <property type="molecule type" value="Genomic_DNA"/>
</dbReference>
<dbReference type="InterPro" id="IPR000878">
    <property type="entry name" value="4pyrrol_Mease"/>
</dbReference>
<reference evidence="7 8" key="1">
    <citation type="journal article" date="2018" name="Environ. Microbiol.">
        <title>Novel energy conservation strategies and behaviour of Pelotomaculum schinkii driving syntrophic propionate catabolism.</title>
        <authorList>
            <person name="Hidalgo-Ahumada C.A.P."/>
            <person name="Nobu M.K."/>
            <person name="Narihiro T."/>
            <person name="Tamaki H."/>
            <person name="Liu W.T."/>
            <person name="Kamagata Y."/>
            <person name="Stams A.J.M."/>
            <person name="Imachi H."/>
            <person name="Sousa D.Z."/>
        </authorList>
    </citation>
    <scope>NUCLEOTIDE SEQUENCE [LARGE SCALE GENOMIC DNA]</scope>
    <source>
        <strain evidence="7 8">MGP</strain>
    </source>
</reference>
<proteinExistence type="predicted"/>
<dbReference type="InterPro" id="IPR012818">
    <property type="entry name" value="CbiE"/>
</dbReference>
<dbReference type="EC" id="2.1.1.289" evidence="7"/>
<dbReference type="InterPro" id="IPR035996">
    <property type="entry name" value="4pyrrol_Methylase_sf"/>
</dbReference>
<dbReference type="Gene3D" id="3.40.1010.10">
    <property type="entry name" value="Cobalt-precorrin-4 Transmethylase, Domain 1"/>
    <property type="match status" value="1"/>
</dbReference>
<dbReference type="GO" id="GO:0009236">
    <property type="term" value="P:cobalamin biosynthetic process"/>
    <property type="evidence" value="ECO:0007669"/>
    <property type="project" value="UniProtKB-UniPathway"/>
</dbReference>
<dbReference type="Pfam" id="PF00590">
    <property type="entry name" value="TP_methylase"/>
    <property type="match status" value="1"/>
</dbReference>
<feature type="domain" description="Tetrapyrrole methylase" evidence="6">
    <location>
        <begin position="2"/>
        <end position="185"/>
    </location>
</feature>
<dbReference type="PANTHER" id="PTHR43182">
    <property type="entry name" value="COBALT-PRECORRIN-6B C(15)-METHYLTRANSFERASE (DECARBOXYLATING)"/>
    <property type="match status" value="1"/>
</dbReference>
<dbReference type="Proteomes" id="UP000297597">
    <property type="component" value="Unassembled WGS sequence"/>
</dbReference>
<evidence type="ECO:0000259" key="6">
    <source>
        <dbReference type="Pfam" id="PF00590"/>
    </source>
</evidence>
<comment type="caution">
    <text evidence="7">The sequence shown here is derived from an EMBL/GenBank/DDBJ whole genome shotgun (WGS) entry which is preliminary data.</text>
</comment>
<dbReference type="RefSeq" id="WP_134213165.1">
    <property type="nucleotide sequence ID" value="NZ_QFFZ01000010.1"/>
</dbReference>
<keyword evidence="8" id="KW-1185">Reference proteome</keyword>
<dbReference type="InterPro" id="IPR014777">
    <property type="entry name" value="4pyrrole_Mease_sub1"/>
</dbReference>
<evidence type="ECO:0000256" key="2">
    <source>
        <dbReference type="ARBA" id="ARBA00022573"/>
    </source>
</evidence>
<evidence type="ECO:0000313" key="8">
    <source>
        <dbReference type="Proteomes" id="UP000297597"/>
    </source>
</evidence>
<organism evidence="7 8">
    <name type="scientific">Pelotomaculum propionicicum</name>
    <dbReference type="NCBI Taxonomy" id="258475"/>
    <lineage>
        <taxon>Bacteria</taxon>
        <taxon>Bacillati</taxon>
        <taxon>Bacillota</taxon>
        <taxon>Clostridia</taxon>
        <taxon>Eubacteriales</taxon>
        <taxon>Desulfotomaculaceae</taxon>
        <taxon>Pelotomaculum</taxon>
    </lineage>
</organism>
<evidence type="ECO:0000256" key="5">
    <source>
        <dbReference type="ARBA" id="ARBA00022691"/>
    </source>
</evidence>
<name>A0A4Y7RSE8_9FIRM</name>
<dbReference type="SUPFAM" id="SSF53790">
    <property type="entry name" value="Tetrapyrrole methylase"/>
    <property type="match status" value="1"/>
</dbReference>
<dbReference type="GO" id="GO:0008276">
    <property type="term" value="F:protein methyltransferase activity"/>
    <property type="evidence" value="ECO:0007669"/>
    <property type="project" value="InterPro"/>
</dbReference>
<keyword evidence="5" id="KW-0949">S-adenosyl-L-methionine</keyword>
<keyword evidence="3 7" id="KW-0489">Methyltransferase</keyword>
<dbReference type="CDD" id="cd11644">
    <property type="entry name" value="Precorrin-6Y-MT"/>
    <property type="match status" value="1"/>
</dbReference>
<dbReference type="UniPathway" id="UPA00148"/>
<dbReference type="PANTHER" id="PTHR43182:SF1">
    <property type="entry name" value="COBALT-PRECORRIN-7 C(5)-METHYLTRANSFERASE"/>
    <property type="match status" value="1"/>
</dbReference>
<accession>A0A4Y7RSE8</accession>
<evidence type="ECO:0000256" key="1">
    <source>
        <dbReference type="ARBA" id="ARBA00004953"/>
    </source>
</evidence>
<dbReference type="AlphaFoldDB" id="A0A4Y7RSE8"/>
<protein>
    <submittedName>
        <fullName evidence="7">Cobalt-precorrin-7 C(5)-methyltransferase</fullName>
        <ecNumber evidence="7">2.1.1.289</ecNumber>
    </submittedName>
</protein>
<keyword evidence="4 7" id="KW-0808">Transferase</keyword>
<dbReference type="GO" id="GO:0032259">
    <property type="term" value="P:methylation"/>
    <property type="evidence" value="ECO:0007669"/>
    <property type="project" value="UniProtKB-KW"/>
</dbReference>